<evidence type="ECO:0000313" key="7">
    <source>
        <dbReference type="EMBL" id="THF61259.1"/>
    </source>
</evidence>
<dbReference type="InterPro" id="IPR004358">
    <property type="entry name" value="Sig_transdc_His_kin-like_C"/>
</dbReference>
<dbReference type="SUPFAM" id="SSF47384">
    <property type="entry name" value="Homodimeric domain of signal transducing histidine kinase"/>
    <property type="match status" value="1"/>
</dbReference>
<dbReference type="GO" id="GO:0000155">
    <property type="term" value="F:phosphorelay sensor kinase activity"/>
    <property type="evidence" value="ECO:0007669"/>
    <property type="project" value="InterPro"/>
</dbReference>
<comment type="caution">
    <text evidence="7">The sequence shown here is derived from an EMBL/GenBank/DDBJ whole genome shotgun (WGS) entry which is preliminary data.</text>
</comment>
<dbReference type="InterPro" id="IPR005467">
    <property type="entry name" value="His_kinase_dom"/>
</dbReference>
<organism evidence="7 8">
    <name type="scientific">Pseudothauera rhizosphaerae</name>
    <dbReference type="NCBI Taxonomy" id="2565932"/>
    <lineage>
        <taxon>Bacteria</taxon>
        <taxon>Pseudomonadati</taxon>
        <taxon>Pseudomonadota</taxon>
        <taxon>Betaproteobacteria</taxon>
        <taxon>Rhodocyclales</taxon>
        <taxon>Zoogloeaceae</taxon>
        <taxon>Pseudothauera</taxon>
    </lineage>
</organism>
<dbReference type="Gene3D" id="3.30.565.10">
    <property type="entry name" value="Histidine kinase-like ATPase, C-terminal domain"/>
    <property type="match status" value="1"/>
</dbReference>
<dbReference type="Pfam" id="PF02518">
    <property type="entry name" value="HATPase_c"/>
    <property type="match status" value="1"/>
</dbReference>
<dbReference type="EC" id="2.7.13.3" evidence="2"/>
<proteinExistence type="predicted"/>
<dbReference type="InterPro" id="IPR003661">
    <property type="entry name" value="HisK_dim/P_dom"/>
</dbReference>
<dbReference type="AlphaFoldDB" id="A0A4S4ANQ9"/>
<dbReference type="InterPro" id="IPR036890">
    <property type="entry name" value="HATPase_C_sf"/>
</dbReference>
<dbReference type="SMART" id="SM00388">
    <property type="entry name" value="HisKA"/>
    <property type="match status" value="1"/>
</dbReference>
<gene>
    <name evidence="7" type="ORF">E6O51_10580</name>
</gene>
<feature type="domain" description="CBS" evidence="6">
    <location>
        <begin position="10"/>
        <end position="71"/>
    </location>
</feature>
<keyword evidence="8" id="KW-1185">Reference proteome</keyword>
<dbReference type="CDD" id="cd00082">
    <property type="entry name" value="HisKA"/>
    <property type="match status" value="1"/>
</dbReference>
<dbReference type="OrthoDB" id="224978at2"/>
<keyword evidence="3" id="KW-0597">Phosphoprotein</keyword>
<accession>A0A4S4ANQ9</accession>
<evidence type="ECO:0000313" key="8">
    <source>
        <dbReference type="Proteomes" id="UP000307956"/>
    </source>
</evidence>
<evidence type="ECO:0000256" key="3">
    <source>
        <dbReference type="ARBA" id="ARBA00022553"/>
    </source>
</evidence>
<evidence type="ECO:0000256" key="1">
    <source>
        <dbReference type="ARBA" id="ARBA00000085"/>
    </source>
</evidence>
<comment type="catalytic activity">
    <reaction evidence="1">
        <text>ATP + protein L-histidine = ADP + protein N-phospho-L-histidine.</text>
        <dbReference type="EC" id="2.7.13.3"/>
    </reaction>
</comment>
<dbReference type="PRINTS" id="PR00344">
    <property type="entry name" value="BCTRLSENSOR"/>
</dbReference>
<evidence type="ECO:0000256" key="4">
    <source>
        <dbReference type="PROSITE-ProRule" id="PRU00703"/>
    </source>
</evidence>
<dbReference type="InterPro" id="IPR003594">
    <property type="entry name" value="HATPase_dom"/>
</dbReference>
<dbReference type="InterPro" id="IPR036097">
    <property type="entry name" value="HisK_dim/P_sf"/>
</dbReference>
<dbReference type="SMART" id="SM00387">
    <property type="entry name" value="HATPase_c"/>
    <property type="match status" value="1"/>
</dbReference>
<dbReference type="Gene3D" id="1.10.287.130">
    <property type="match status" value="1"/>
</dbReference>
<dbReference type="InterPro" id="IPR046342">
    <property type="entry name" value="CBS_dom_sf"/>
</dbReference>
<dbReference type="PANTHER" id="PTHR43065:SF50">
    <property type="entry name" value="HISTIDINE KINASE"/>
    <property type="match status" value="1"/>
</dbReference>
<dbReference type="InterPro" id="IPR000644">
    <property type="entry name" value="CBS_dom"/>
</dbReference>
<evidence type="ECO:0000259" key="6">
    <source>
        <dbReference type="PROSITE" id="PS51371"/>
    </source>
</evidence>
<feature type="domain" description="Histidine kinase" evidence="5">
    <location>
        <begin position="175"/>
        <end position="426"/>
    </location>
</feature>
<dbReference type="PROSITE" id="PS51371">
    <property type="entry name" value="CBS"/>
    <property type="match status" value="1"/>
</dbReference>
<dbReference type="Pfam" id="PF00571">
    <property type="entry name" value="CBS"/>
    <property type="match status" value="1"/>
</dbReference>
<dbReference type="EMBL" id="SSOD01000007">
    <property type="protein sequence ID" value="THF61259.1"/>
    <property type="molecule type" value="Genomic_DNA"/>
</dbReference>
<sequence>MADIGALEHLLKPVQALTPDVSIDEVARRFLLDEHRAFLSLPVVDAVQRPCGLISRYRLQDIFMRRFGRELWGTQPVSKVMNPAPLVLQLGTPFETAAAQVTTRLQYPVTEDFILVDGAGRYRGLGTVPHLLKAMEARLLQRNQALQHTLEDLKQSQAQLVQSEKMASLGQMVAGIAHELNTPLGYVGNNVDLLRELSAPLFALNEALAHLSAYLGDPATDEEALAHALEAADAARRAVDAGTLAEDFRQLLEDTDYGLRQISELVGGLKDFSRLDRAPSDDVDLNDCVRAALLIARNNLKGRVEVRQQLQALPPLRCAPSQINQVLLNLLNNAAQAMDGSGIILIKSWADEAQVHLSVEDNGKGMTPEVLERIFDPFFTTKPVGEGTGLGLSISYRIVRDHGGTIRVASRPGRGTRFLITLPLRRAADAAEAGAAPAAPLQREIEHA</sequence>
<dbReference type="PROSITE" id="PS50109">
    <property type="entry name" value="HIS_KIN"/>
    <property type="match status" value="1"/>
</dbReference>
<dbReference type="SUPFAM" id="SSF55874">
    <property type="entry name" value="ATPase domain of HSP90 chaperone/DNA topoisomerase II/histidine kinase"/>
    <property type="match status" value="1"/>
</dbReference>
<dbReference type="RefSeq" id="WP_136384964.1">
    <property type="nucleotide sequence ID" value="NZ_SSOD01000007.1"/>
</dbReference>
<keyword evidence="4" id="KW-0129">CBS domain</keyword>
<reference evidence="7 8" key="1">
    <citation type="submission" date="2019-04" db="EMBL/GenBank/DDBJ databases">
        <title>Azoarcus rhizosphaerae sp. nov. isolated from rhizosphere of Ficus religiosa.</title>
        <authorList>
            <person name="Lin S.-Y."/>
            <person name="Hameed A."/>
            <person name="Hsu Y.-H."/>
            <person name="Young C.-C."/>
        </authorList>
    </citation>
    <scope>NUCLEOTIDE SEQUENCE [LARGE SCALE GENOMIC DNA]</scope>
    <source>
        <strain evidence="7 8">CC-YHH848</strain>
    </source>
</reference>
<dbReference type="Proteomes" id="UP000307956">
    <property type="component" value="Unassembled WGS sequence"/>
</dbReference>
<evidence type="ECO:0000256" key="2">
    <source>
        <dbReference type="ARBA" id="ARBA00012438"/>
    </source>
</evidence>
<dbReference type="PANTHER" id="PTHR43065">
    <property type="entry name" value="SENSOR HISTIDINE KINASE"/>
    <property type="match status" value="1"/>
</dbReference>
<dbReference type="Gene3D" id="3.10.580.10">
    <property type="entry name" value="CBS-domain"/>
    <property type="match status" value="1"/>
</dbReference>
<dbReference type="SUPFAM" id="SSF54631">
    <property type="entry name" value="CBS-domain pair"/>
    <property type="match status" value="1"/>
</dbReference>
<evidence type="ECO:0000259" key="5">
    <source>
        <dbReference type="PROSITE" id="PS50109"/>
    </source>
</evidence>
<protein>
    <recommendedName>
        <fullName evidence="2">histidine kinase</fullName>
        <ecNumber evidence="2">2.7.13.3</ecNumber>
    </recommendedName>
</protein>
<name>A0A4S4ANQ9_9RHOO</name>